<evidence type="ECO:0000313" key="3">
    <source>
        <dbReference type="Proteomes" id="UP001174210"/>
    </source>
</evidence>
<name>A0ABT8J2G5_9MICO</name>
<accession>A0ABT8J2G5</accession>
<keyword evidence="3" id="KW-1185">Reference proteome</keyword>
<comment type="caution">
    <text evidence="2">The sequence shown here is derived from an EMBL/GenBank/DDBJ whole genome shotgun (WGS) entry which is preliminary data.</text>
</comment>
<feature type="region of interest" description="Disordered" evidence="1">
    <location>
        <begin position="51"/>
        <end position="121"/>
    </location>
</feature>
<reference evidence="2" key="1">
    <citation type="submission" date="2023-03" db="EMBL/GenBank/DDBJ databases">
        <title>MT1 and MT2 Draft Genomes of Novel Species.</title>
        <authorList>
            <person name="Venkateswaran K."/>
        </authorList>
    </citation>
    <scope>NUCLEOTIDE SEQUENCE</scope>
    <source>
        <strain evidence="2">F6_8S_P_1A</strain>
    </source>
</reference>
<evidence type="ECO:0000256" key="1">
    <source>
        <dbReference type="SAM" id="MobiDB-lite"/>
    </source>
</evidence>
<evidence type="ECO:0000313" key="2">
    <source>
        <dbReference type="EMBL" id="MDN4599274.1"/>
    </source>
</evidence>
<gene>
    <name evidence="2" type="ORF">P5G59_19135</name>
</gene>
<feature type="compositionally biased region" description="Basic and acidic residues" evidence="1">
    <location>
        <begin position="53"/>
        <end position="83"/>
    </location>
</feature>
<sequence length="246" mass="25177">MSAHRKGMSPRGKAFTVAGAAAAVAIAAGGLFFGVGALGAQSAADRVYAQHHPVGETKEKRAAAELKMRQEAAADEKKREEANAKSGQDPEAAYTPPPQPQVAANRTMPAGAADPASPARSTTALFADSFTKDLLMARAMVSGSAAQPVAATLVPDTCMESWVREHTHDYDGKSAFGVTTLCGRPVALIAGAGGIDEKILLFGSAQKDGPADVRQLLLASTGTEVSFASASTEDGRTVVMVAAVAP</sequence>
<protein>
    <recommendedName>
        <fullName evidence="4">Secreted protein</fullName>
    </recommendedName>
</protein>
<dbReference type="RefSeq" id="WP_301220620.1">
    <property type="nucleotide sequence ID" value="NZ_JAROCB010000006.1"/>
</dbReference>
<dbReference type="Proteomes" id="UP001174210">
    <property type="component" value="Unassembled WGS sequence"/>
</dbReference>
<proteinExistence type="predicted"/>
<organism evidence="2 3">
    <name type="scientific">Leifsonia virtsii</name>
    <dbReference type="NCBI Taxonomy" id="3035915"/>
    <lineage>
        <taxon>Bacteria</taxon>
        <taxon>Bacillati</taxon>
        <taxon>Actinomycetota</taxon>
        <taxon>Actinomycetes</taxon>
        <taxon>Micrococcales</taxon>
        <taxon>Microbacteriaceae</taxon>
        <taxon>Leifsonia</taxon>
    </lineage>
</organism>
<evidence type="ECO:0008006" key="4">
    <source>
        <dbReference type="Google" id="ProtNLM"/>
    </source>
</evidence>
<dbReference type="EMBL" id="JAROCB010000006">
    <property type="protein sequence ID" value="MDN4599274.1"/>
    <property type="molecule type" value="Genomic_DNA"/>
</dbReference>